<dbReference type="PANTHER" id="PTHR33389:SF4">
    <property type="entry name" value="PII, URIDYLYLTRANSFERASE (DUF2921)"/>
    <property type="match status" value="1"/>
</dbReference>
<dbReference type="AlphaFoldDB" id="A0A9Q0T211"/>
<dbReference type="PANTHER" id="PTHR33389">
    <property type="entry name" value="FAMILY PROTEIN, PUTATIVE (DUF2921)-RELATED"/>
    <property type="match status" value="1"/>
</dbReference>
<evidence type="ECO:0000313" key="2">
    <source>
        <dbReference type="EMBL" id="KAJ6698072.1"/>
    </source>
</evidence>
<sequence>MYIVGCRDVRASWNILSESMDLEAGLDCLTGAVVSYPPITALWLANPAARISISGHRNEDDPLYFSTVKLRTLPIYVSKHSISQWGRGGPQDFDSFICNCPPLITGAEALLQRKPSESYESSSYYLEKNQWLNGIDYVVKIPVMALSEGVEISYQDYLQEAPVNCISSRARNGYFLLA</sequence>
<gene>
    <name evidence="2" type="ORF">OIU79_011581</name>
</gene>
<reference evidence="2" key="1">
    <citation type="submission" date="2022-11" db="EMBL/GenBank/DDBJ databases">
        <authorList>
            <person name="Hyden B.L."/>
            <person name="Feng K."/>
            <person name="Yates T."/>
            <person name="Jawdy S."/>
            <person name="Smart L.B."/>
            <person name="Muchero W."/>
        </authorList>
    </citation>
    <scope>NUCLEOTIDE SEQUENCE</scope>
    <source>
        <tissue evidence="2">Shoot tip</tissue>
    </source>
</reference>
<organism evidence="2 3">
    <name type="scientific">Salix purpurea</name>
    <name type="common">Purple osier willow</name>
    <dbReference type="NCBI Taxonomy" id="77065"/>
    <lineage>
        <taxon>Eukaryota</taxon>
        <taxon>Viridiplantae</taxon>
        <taxon>Streptophyta</taxon>
        <taxon>Embryophyta</taxon>
        <taxon>Tracheophyta</taxon>
        <taxon>Spermatophyta</taxon>
        <taxon>Magnoliopsida</taxon>
        <taxon>eudicotyledons</taxon>
        <taxon>Gunneridae</taxon>
        <taxon>Pentapetalae</taxon>
        <taxon>rosids</taxon>
        <taxon>fabids</taxon>
        <taxon>Malpighiales</taxon>
        <taxon>Salicaceae</taxon>
        <taxon>Saliceae</taxon>
        <taxon>Salix</taxon>
    </lineage>
</organism>
<comment type="caution">
    <text evidence="2">The sequence shown here is derived from an EMBL/GenBank/DDBJ whole genome shotgun (WGS) entry which is preliminary data.</text>
</comment>
<name>A0A9Q0T211_SALPP</name>
<keyword evidence="3" id="KW-1185">Reference proteome</keyword>
<dbReference type="InterPro" id="IPR057425">
    <property type="entry name" value="DUF2921_N"/>
</dbReference>
<dbReference type="EMBL" id="JAPFFK010000017">
    <property type="protein sequence ID" value="KAJ6698072.1"/>
    <property type="molecule type" value="Genomic_DNA"/>
</dbReference>
<dbReference type="Pfam" id="PF25333">
    <property type="entry name" value="DUF2921_N"/>
    <property type="match status" value="1"/>
</dbReference>
<protein>
    <submittedName>
        <fullName evidence="2">FAMILY PROTEIN putative (DUF2921)-RELATED</fullName>
    </submittedName>
</protein>
<evidence type="ECO:0000259" key="1">
    <source>
        <dbReference type="Pfam" id="PF25333"/>
    </source>
</evidence>
<proteinExistence type="predicted"/>
<reference evidence="2" key="2">
    <citation type="journal article" date="2023" name="Int. J. Mol. Sci.">
        <title>De Novo Assembly and Annotation of 11 Diverse Shrub Willow (Salix) Genomes Reveals Novel Gene Organization in Sex-Linked Regions.</title>
        <authorList>
            <person name="Hyden B."/>
            <person name="Feng K."/>
            <person name="Yates T.B."/>
            <person name="Jawdy S."/>
            <person name="Cereghino C."/>
            <person name="Smart L.B."/>
            <person name="Muchero W."/>
        </authorList>
    </citation>
    <scope>NUCLEOTIDE SEQUENCE</scope>
    <source>
        <tissue evidence="2">Shoot tip</tissue>
    </source>
</reference>
<evidence type="ECO:0000313" key="3">
    <source>
        <dbReference type="Proteomes" id="UP001151532"/>
    </source>
</evidence>
<dbReference type="Proteomes" id="UP001151532">
    <property type="component" value="Chromosome 6"/>
</dbReference>
<feature type="domain" description="DUF2921" evidence="1">
    <location>
        <begin position="1"/>
        <end position="68"/>
    </location>
</feature>
<accession>A0A9Q0T211</accession>